<dbReference type="Gene3D" id="1.20.950.20">
    <property type="entry name" value="Transmembrane di-heme cytochromes, Chain C"/>
    <property type="match status" value="1"/>
</dbReference>
<keyword evidence="6 9" id="KW-1133">Transmembrane helix</keyword>
<dbReference type="EMBL" id="JABBJJ010000259">
    <property type="protein sequence ID" value="NMO20642.1"/>
    <property type="molecule type" value="Genomic_DNA"/>
</dbReference>
<dbReference type="AlphaFoldDB" id="A0A848LSN5"/>
<feature type="transmembrane region" description="Helical" evidence="9">
    <location>
        <begin position="110"/>
        <end position="133"/>
    </location>
</feature>
<dbReference type="InterPro" id="IPR023234">
    <property type="entry name" value="NarG-like_domain"/>
</dbReference>
<evidence type="ECO:0000256" key="5">
    <source>
        <dbReference type="ARBA" id="ARBA00022982"/>
    </source>
</evidence>
<evidence type="ECO:0000256" key="8">
    <source>
        <dbReference type="ARBA" id="ARBA00023136"/>
    </source>
</evidence>
<keyword evidence="3" id="KW-1003">Cell membrane</keyword>
<dbReference type="GO" id="GO:0009055">
    <property type="term" value="F:electron transfer activity"/>
    <property type="evidence" value="ECO:0007669"/>
    <property type="project" value="TreeGrafter"/>
</dbReference>
<keyword evidence="5" id="KW-0249">Electron transport</keyword>
<dbReference type="GO" id="GO:0020037">
    <property type="term" value="F:heme binding"/>
    <property type="evidence" value="ECO:0007669"/>
    <property type="project" value="TreeGrafter"/>
</dbReference>
<feature type="transmembrane region" description="Helical" evidence="9">
    <location>
        <begin position="6"/>
        <end position="23"/>
    </location>
</feature>
<dbReference type="GO" id="GO:0019645">
    <property type="term" value="P:anaerobic electron transport chain"/>
    <property type="evidence" value="ECO:0007669"/>
    <property type="project" value="TreeGrafter"/>
</dbReference>
<name>A0A848LSN5_9BACT</name>
<proteinExistence type="predicted"/>
<feature type="transmembrane region" description="Helical" evidence="9">
    <location>
        <begin position="44"/>
        <end position="65"/>
    </location>
</feature>
<evidence type="ECO:0000256" key="6">
    <source>
        <dbReference type="ARBA" id="ARBA00022989"/>
    </source>
</evidence>
<dbReference type="GO" id="GO:0005886">
    <property type="term" value="C:plasma membrane"/>
    <property type="evidence" value="ECO:0007669"/>
    <property type="project" value="UniProtKB-SubCell"/>
</dbReference>
<dbReference type="PANTHER" id="PTHR30598:SF3">
    <property type="entry name" value="RESPIRATORY NITRATE REDUCTASE 1 GAMMA CHAIN"/>
    <property type="match status" value="1"/>
</dbReference>
<feature type="transmembrane region" description="Helical" evidence="9">
    <location>
        <begin position="77"/>
        <end position="98"/>
    </location>
</feature>
<evidence type="ECO:0000256" key="3">
    <source>
        <dbReference type="ARBA" id="ARBA00022475"/>
    </source>
</evidence>
<feature type="domain" description="NarG-like" evidence="10">
    <location>
        <begin position="4"/>
        <end position="186"/>
    </location>
</feature>
<comment type="subcellular location">
    <subcellularLocation>
        <location evidence="1">Cell membrane</location>
        <topology evidence="1">Multi-pass membrane protein</topology>
    </subcellularLocation>
</comment>
<protein>
    <submittedName>
        <fullName evidence="11">Respiratory nitrate reductase subunit gamma</fullName>
    </submittedName>
</protein>
<organism evidence="11 12">
    <name type="scientific">Pyxidicoccus fallax</name>
    <dbReference type="NCBI Taxonomy" id="394095"/>
    <lineage>
        <taxon>Bacteria</taxon>
        <taxon>Pseudomonadati</taxon>
        <taxon>Myxococcota</taxon>
        <taxon>Myxococcia</taxon>
        <taxon>Myxococcales</taxon>
        <taxon>Cystobacterineae</taxon>
        <taxon>Myxococcaceae</taxon>
        <taxon>Pyxidicoccus</taxon>
    </lineage>
</organism>
<evidence type="ECO:0000313" key="11">
    <source>
        <dbReference type="EMBL" id="NMO20642.1"/>
    </source>
</evidence>
<dbReference type="SUPFAM" id="SSF103501">
    <property type="entry name" value="Respiratory nitrate reductase 1 gamma chain"/>
    <property type="match status" value="1"/>
</dbReference>
<evidence type="ECO:0000256" key="9">
    <source>
        <dbReference type="SAM" id="Phobius"/>
    </source>
</evidence>
<evidence type="ECO:0000256" key="2">
    <source>
        <dbReference type="ARBA" id="ARBA00022448"/>
    </source>
</evidence>
<sequence length="215" mass="22728">MSDSFFFSFIPYAAAGVAVAGGVHRRVTRSSTPARGSREPWTPAGRAVLAGGATVALLHLLGLAAPRAMQAFNASPARLFTLEAVGLIGGMLLGWGLLSLTLRRAREGQWVMAGFLGLLLAQVLTGVHIAVALRWGSAWYLHVSVPYLRSLMAFQPDASLMAQTPLVFQLHTLSGFALLAVAPFVRARRGVAVALAPSPTDDTPMLATPREGTAR</sequence>
<evidence type="ECO:0000313" key="12">
    <source>
        <dbReference type="Proteomes" id="UP000518300"/>
    </source>
</evidence>
<keyword evidence="12" id="KW-1185">Reference proteome</keyword>
<evidence type="ECO:0000256" key="1">
    <source>
        <dbReference type="ARBA" id="ARBA00004651"/>
    </source>
</evidence>
<keyword evidence="4 9" id="KW-0812">Transmembrane</keyword>
<evidence type="ECO:0000259" key="10">
    <source>
        <dbReference type="Pfam" id="PF02665"/>
    </source>
</evidence>
<dbReference type="PANTHER" id="PTHR30598">
    <property type="entry name" value="NITRATE REDUCTASE PRIVATE CHAPERONE, REDOX ENZYME MATURATION PROTEIN REMP FAMILY"/>
    <property type="match status" value="1"/>
</dbReference>
<dbReference type="GO" id="GO:0008940">
    <property type="term" value="F:nitrate reductase activity"/>
    <property type="evidence" value="ECO:0007669"/>
    <property type="project" value="TreeGrafter"/>
</dbReference>
<keyword evidence="2" id="KW-0813">Transport</keyword>
<reference evidence="11 12" key="1">
    <citation type="submission" date="2020-04" db="EMBL/GenBank/DDBJ databases">
        <title>Draft genome of Pyxidicoccus fallax type strain.</title>
        <authorList>
            <person name="Whitworth D.E."/>
        </authorList>
    </citation>
    <scope>NUCLEOTIDE SEQUENCE [LARGE SCALE GENOMIC DNA]</scope>
    <source>
        <strain evidence="11 12">DSM 14698</strain>
    </source>
</reference>
<feature type="transmembrane region" description="Helical" evidence="9">
    <location>
        <begin position="166"/>
        <end position="185"/>
    </location>
</feature>
<evidence type="ECO:0000256" key="7">
    <source>
        <dbReference type="ARBA" id="ARBA00023002"/>
    </source>
</evidence>
<comment type="caution">
    <text evidence="11">The sequence shown here is derived from an EMBL/GenBank/DDBJ whole genome shotgun (WGS) entry which is preliminary data.</text>
</comment>
<dbReference type="InterPro" id="IPR036197">
    <property type="entry name" value="NarG-like_sf"/>
</dbReference>
<dbReference type="Proteomes" id="UP000518300">
    <property type="component" value="Unassembled WGS sequence"/>
</dbReference>
<accession>A0A848LSN5</accession>
<gene>
    <name evidence="11" type="ORF">HG543_38180</name>
</gene>
<dbReference type="InterPro" id="IPR051936">
    <property type="entry name" value="Heme-iron_electron_transfer"/>
</dbReference>
<keyword evidence="7" id="KW-0560">Oxidoreductase</keyword>
<dbReference type="Pfam" id="PF02665">
    <property type="entry name" value="Nitrate_red_gam"/>
    <property type="match status" value="1"/>
</dbReference>
<dbReference type="RefSeq" id="WP_169349850.1">
    <property type="nucleotide sequence ID" value="NZ_JABBJJ010000259.1"/>
</dbReference>
<evidence type="ECO:0000256" key="4">
    <source>
        <dbReference type="ARBA" id="ARBA00022692"/>
    </source>
</evidence>
<keyword evidence="8 9" id="KW-0472">Membrane</keyword>